<protein>
    <submittedName>
        <fullName evidence="2">Uncharacterized protein</fullName>
    </submittedName>
</protein>
<dbReference type="AlphaFoldDB" id="A0A1Y0I218"/>
<name>A0A1Y0I218_9GAMM</name>
<dbReference type="KEGG" id="ome:OLMES_0151"/>
<organism evidence="2 3">
    <name type="scientific">Oleiphilus messinensis</name>
    <dbReference type="NCBI Taxonomy" id="141451"/>
    <lineage>
        <taxon>Bacteria</taxon>
        <taxon>Pseudomonadati</taxon>
        <taxon>Pseudomonadota</taxon>
        <taxon>Gammaproteobacteria</taxon>
        <taxon>Oceanospirillales</taxon>
        <taxon>Oleiphilaceae</taxon>
        <taxon>Oleiphilus</taxon>
    </lineage>
</organism>
<dbReference type="RefSeq" id="WP_157678085.1">
    <property type="nucleotide sequence ID" value="NZ_CP021425.1"/>
</dbReference>
<dbReference type="EMBL" id="CP021425">
    <property type="protein sequence ID" value="ARU54259.1"/>
    <property type="molecule type" value="Genomic_DNA"/>
</dbReference>
<evidence type="ECO:0000313" key="2">
    <source>
        <dbReference type="EMBL" id="ARU54259.1"/>
    </source>
</evidence>
<keyword evidence="1" id="KW-1133">Transmembrane helix</keyword>
<keyword evidence="1" id="KW-0472">Membrane</keyword>
<feature type="transmembrane region" description="Helical" evidence="1">
    <location>
        <begin position="6"/>
        <end position="28"/>
    </location>
</feature>
<sequence>MVLDTPILSTLVAALVILGIGYTMGTILDYMTQKVRERKASREIDEPTICRESF</sequence>
<proteinExistence type="predicted"/>
<evidence type="ECO:0000313" key="3">
    <source>
        <dbReference type="Proteomes" id="UP000196027"/>
    </source>
</evidence>
<gene>
    <name evidence="2" type="ORF">OLMES_0151</name>
</gene>
<keyword evidence="1" id="KW-0812">Transmembrane</keyword>
<dbReference type="Proteomes" id="UP000196027">
    <property type="component" value="Chromosome"/>
</dbReference>
<keyword evidence="3" id="KW-1185">Reference proteome</keyword>
<accession>A0A1Y0I218</accession>
<evidence type="ECO:0000256" key="1">
    <source>
        <dbReference type="SAM" id="Phobius"/>
    </source>
</evidence>
<reference evidence="2 3" key="1">
    <citation type="submission" date="2017-05" db="EMBL/GenBank/DDBJ databases">
        <title>Genomic insights into alkan degradation activity of Oleiphilus messinensis.</title>
        <authorList>
            <person name="Kozyavkin S.A."/>
            <person name="Slesarev A.I."/>
            <person name="Golyshin P.N."/>
            <person name="Korzhenkov A."/>
            <person name="Golyshina O.N."/>
            <person name="Toshchakov S.V."/>
        </authorList>
    </citation>
    <scope>NUCLEOTIDE SEQUENCE [LARGE SCALE GENOMIC DNA]</scope>
    <source>
        <strain evidence="2 3">ME102</strain>
    </source>
</reference>